<gene>
    <name evidence="2" type="ORF">EDD30_3325</name>
</gene>
<evidence type="ECO:0000256" key="1">
    <source>
        <dbReference type="SAM" id="SignalP"/>
    </source>
</evidence>
<feature type="chain" id="PRO_5018266654" evidence="1">
    <location>
        <begin position="29"/>
        <end position="58"/>
    </location>
</feature>
<protein>
    <submittedName>
        <fullName evidence="2">Uncharacterized protein</fullName>
    </submittedName>
</protein>
<name>A0A3N1GJM6_9ACTN</name>
<dbReference type="Proteomes" id="UP000271683">
    <property type="component" value="Unassembled WGS sequence"/>
</dbReference>
<proteinExistence type="predicted"/>
<sequence>MSSRFSASLVAALVAACLAVGLGVLVHAQPAGTAPPATAVVAPTTPPSDPNGSCVSCT</sequence>
<accession>A0A3N1GJM6</accession>
<evidence type="ECO:0000313" key="3">
    <source>
        <dbReference type="Proteomes" id="UP000271683"/>
    </source>
</evidence>
<organism evidence="2 3">
    <name type="scientific">Couchioplanes caeruleus</name>
    <dbReference type="NCBI Taxonomy" id="56438"/>
    <lineage>
        <taxon>Bacteria</taxon>
        <taxon>Bacillati</taxon>
        <taxon>Actinomycetota</taxon>
        <taxon>Actinomycetes</taxon>
        <taxon>Micromonosporales</taxon>
        <taxon>Micromonosporaceae</taxon>
        <taxon>Couchioplanes</taxon>
    </lineage>
</organism>
<dbReference type="AlphaFoldDB" id="A0A3N1GJM6"/>
<dbReference type="EMBL" id="RJKL01000001">
    <property type="protein sequence ID" value="ROP30472.1"/>
    <property type="molecule type" value="Genomic_DNA"/>
</dbReference>
<feature type="signal peptide" evidence="1">
    <location>
        <begin position="1"/>
        <end position="28"/>
    </location>
</feature>
<dbReference type="RefSeq" id="WP_170047183.1">
    <property type="nucleotide sequence ID" value="NZ_RJKL01000001.1"/>
</dbReference>
<dbReference type="PROSITE" id="PS51257">
    <property type="entry name" value="PROKAR_LIPOPROTEIN"/>
    <property type="match status" value="1"/>
</dbReference>
<evidence type="ECO:0000313" key="2">
    <source>
        <dbReference type="EMBL" id="ROP30472.1"/>
    </source>
</evidence>
<comment type="caution">
    <text evidence="2">The sequence shown here is derived from an EMBL/GenBank/DDBJ whole genome shotgun (WGS) entry which is preliminary data.</text>
</comment>
<reference evidence="2 3" key="1">
    <citation type="submission" date="2018-11" db="EMBL/GenBank/DDBJ databases">
        <title>Sequencing the genomes of 1000 actinobacteria strains.</title>
        <authorList>
            <person name="Klenk H.-P."/>
        </authorList>
    </citation>
    <scope>NUCLEOTIDE SEQUENCE [LARGE SCALE GENOMIC DNA]</scope>
    <source>
        <strain evidence="2 3">DSM 43634</strain>
    </source>
</reference>
<keyword evidence="1" id="KW-0732">Signal</keyword>